<keyword evidence="1" id="KW-0472">Membrane</keyword>
<accession>A0ABN2PZ85</accession>
<keyword evidence="1" id="KW-0812">Transmembrane</keyword>
<dbReference type="EMBL" id="BAAAMJ010000084">
    <property type="protein sequence ID" value="GAA1935333.1"/>
    <property type="molecule type" value="Genomic_DNA"/>
</dbReference>
<sequence length="164" mass="17240">MAGATCTMMLLAAIGALLAACRVPRAARIVLTATLTLSTVGYLLFTQVRLGCQCPDTDRFRPRLPRARGDRCPGTDLVVGAAPPEKADSASAMSDTVQELGLALGVAILGSLATAVCRSRIAGPRRHTLRGGRRGGRRPHRRGLVGIPDARRLARTGRGRPPPA</sequence>
<evidence type="ECO:0000313" key="3">
    <source>
        <dbReference type="Proteomes" id="UP001501303"/>
    </source>
</evidence>
<evidence type="ECO:0008006" key="4">
    <source>
        <dbReference type="Google" id="ProtNLM"/>
    </source>
</evidence>
<keyword evidence="1" id="KW-1133">Transmembrane helix</keyword>
<protein>
    <recommendedName>
        <fullName evidence="4">Integral membrane protein</fullName>
    </recommendedName>
</protein>
<keyword evidence="3" id="KW-1185">Reference proteome</keyword>
<evidence type="ECO:0000256" key="1">
    <source>
        <dbReference type="SAM" id="Phobius"/>
    </source>
</evidence>
<proteinExistence type="predicted"/>
<dbReference type="Proteomes" id="UP001501303">
    <property type="component" value="Unassembled WGS sequence"/>
</dbReference>
<name>A0ABN2PZ85_9ACTN</name>
<evidence type="ECO:0000313" key="2">
    <source>
        <dbReference type="EMBL" id="GAA1935333.1"/>
    </source>
</evidence>
<comment type="caution">
    <text evidence="2">The sequence shown here is derived from an EMBL/GenBank/DDBJ whole genome shotgun (WGS) entry which is preliminary data.</text>
</comment>
<gene>
    <name evidence="2" type="ORF">GCM10009716_47950</name>
</gene>
<reference evidence="3" key="1">
    <citation type="journal article" date="2019" name="Int. J. Syst. Evol. Microbiol.">
        <title>The Global Catalogue of Microorganisms (GCM) 10K type strain sequencing project: providing services to taxonomists for standard genome sequencing and annotation.</title>
        <authorList>
            <consortium name="The Broad Institute Genomics Platform"/>
            <consortium name="The Broad Institute Genome Sequencing Center for Infectious Disease"/>
            <person name="Wu L."/>
            <person name="Ma J."/>
        </authorList>
    </citation>
    <scope>NUCLEOTIDE SEQUENCE [LARGE SCALE GENOMIC DNA]</scope>
    <source>
        <strain evidence="3">JCM 13581</strain>
    </source>
</reference>
<feature type="transmembrane region" description="Helical" evidence="1">
    <location>
        <begin position="100"/>
        <end position="117"/>
    </location>
</feature>
<organism evidence="2 3">
    <name type="scientific">Streptomyces sodiiphilus</name>
    <dbReference type="NCBI Taxonomy" id="226217"/>
    <lineage>
        <taxon>Bacteria</taxon>
        <taxon>Bacillati</taxon>
        <taxon>Actinomycetota</taxon>
        <taxon>Actinomycetes</taxon>
        <taxon>Kitasatosporales</taxon>
        <taxon>Streptomycetaceae</taxon>
        <taxon>Streptomyces</taxon>
    </lineage>
</organism>